<comment type="caution">
    <text evidence="2">The sequence shown here is derived from an EMBL/GenBank/DDBJ whole genome shotgun (WGS) entry which is preliminary data.</text>
</comment>
<keyword evidence="3" id="KW-1185">Reference proteome</keyword>
<name>A0A7J8IZI5_MOLMO</name>
<feature type="chain" id="PRO_5029651811" evidence="1">
    <location>
        <begin position="22"/>
        <end position="122"/>
    </location>
</feature>
<dbReference type="EMBL" id="JACASF010000003">
    <property type="protein sequence ID" value="KAF6490017.1"/>
    <property type="molecule type" value="Genomic_DNA"/>
</dbReference>
<keyword evidence="1" id="KW-0732">Signal</keyword>
<accession>A0A7J8IZI5</accession>
<feature type="signal peptide" evidence="1">
    <location>
        <begin position="1"/>
        <end position="21"/>
    </location>
</feature>
<reference evidence="2 3" key="1">
    <citation type="journal article" date="2020" name="Nature">
        <title>Six reference-quality genomes reveal evolution of bat adaptations.</title>
        <authorList>
            <person name="Jebb D."/>
            <person name="Huang Z."/>
            <person name="Pippel M."/>
            <person name="Hughes G.M."/>
            <person name="Lavrichenko K."/>
            <person name="Devanna P."/>
            <person name="Winkler S."/>
            <person name="Jermiin L.S."/>
            <person name="Skirmuntt E.C."/>
            <person name="Katzourakis A."/>
            <person name="Burkitt-Gray L."/>
            <person name="Ray D.A."/>
            <person name="Sullivan K.A.M."/>
            <person name="Roscito J.G."/>
            <person name="Kirilenko B.M."/>
            <person name="Davalos L.M."/>
            <person name="Corthals A.P."/>
            <person name="Power M.L."/>
            <person name="Jones G."/>
            <person name="Ransome R.D."/>
            <person name="Dechmann D.K.N."/>
            <person name="Locatelli A.G."/>
            <person name="Puechmaille S.J."/>
            <person name="Fedrigo O."/>
            <person name="Jarvis E.D."/>
            <person name="Hiller M."/>
            <person name="Vernes S.C."/>
            <person name="Myers E.W."/>
            <person name="Teeling E.C."/>
        </authorList>
    </citation>
    <scope>NUCLEOTIDE SEQUENCE [LARGE SCALE GENOMIC DNA]</scope>
    <source>
        <strain evidence="2">MMolMol1</strain>
        <tissue evidence="2">Muscle</tissue>
    </source>
</reference>
<dbReference type="Proteomes" id="UP000550707">
    <property type="component" value="Unassembled WGS sequence"/>
</dbReference>
<evidence type="ECO:0000313" key="2">
    <source>
        <dbReference type="EMBL" id="KAF6490017.1"/>
    </source>
</evidence>
<evidence type="ECO:0000256" key="1">
    <source>
        <dbReference type="SAM" id="SignalP"/>
    </source>
</evidence>
<sequence>MVGSAAVALAVSSALGLHSQAAPLCRARTEAKIATATHLGLRHREGRLDWNCVGTLGIWRALRGFAELQSLRTEAILLLPRALGRGKSPSLGDSTPLSGPLKCKLRLINNQHLPHSRENPLC</sequence>
<evidence type="ECO:0000313" key="3">
    <source>
        <dbReference type="Proteomes" id="UP000550707"/>
    </source>
</evidence>
<dbReference type="AlphaFoldDB" id="A0A7J8IZI5"/>
<proteinExistence type="predicted"/>
<dbReference type="InParanoid" id="A0A7J8IZI5"/>
<gene>
    <name evidence="2" type="ORF">HJG59_010391</name>
</gene>
<organism evidence="2 3">
    <name type="scientific">Molossus molossus</name>
    <name type="common">Pallas' mastiff bat</name>
    <name type="synonym">Vespertilio molossus</name>
    <dbReference type="NCBI Taxonomy" id="27622"/>
    <lineage>
        <taxon>Eukaryota</taxon>
        <taxon>Metazoa</taxon>
        <taxon>Chordata</taxon>
        <taxon>Craniata</taxon>
        <taxon>Vertebrata</taxon>
        <taxon>Euteleostomi</taxon>
        <taxon>Mammalia</taxon>
        <taxon>Eutheria</taxon>
        <taxon>Laurasiatheria</taxon>
        <taxon>Chiroptera</taxon>
        <taxon>Yangochiroptera</taxon>
        <taxon>Molossidae</taxon>
        <taxon>Molossus</taxon>
    </lineage>
</organism>
<protein>
    <submittedName>
        <fullName evidence="2">Uncharacterized protein</fullName>
    </submittedName>
</protein>